<evidence type="ECO:0000256" key="1">
    <source>
        <dbReference type="ARBA" id="ARBA00006484"/>
    </source>
</evidence>
<dbReference type="Pfam" id="PF00106">
    <property type="entry name" value="adh_short"/>
    <property type="match status" value="1"/>
</dbReference>
<dbReference type="Proteomes" id="UP000039046">
    <property type="component" value="Unassembled WGS sequence"/>
</dbReference>
<dbReference type="PROSITE" id="PS00061">
    <property type="entry name" value="ADH_SHORT"/>
    <property type="match status" value="1"/>
</dbReference>
<organism evidence="5 6">
    <name type="scientific">[Torrubiella] hemipterigena</name>
    <dbReference type="NCBI Taxonomy" id="1531966"/>
    <lineage>
        <taxon>Eukaryota</taxon>
        <taxon>Fungi</taxon>
        <taxon>Dikarya</taxon>
        <taxon>Ascomycota</taxon>
        <taxon>Pezizomycotina</taxon>
        <taxon>Sordariomycetes</taxon>
        <taxon>Hypocreomycetidae</taxon>
        <taxon>Hypocreales</taxon>
        <taxon>Clavicipitaceae</taxon>
        <taxon>Clavicipitaceae incertae sedis</taxon>
        <taxon>'Torrubiella' clade</taxon>
    </lineage>
</organism>
<dbReference type="InterPro" id="IPR036291">
    <property type="entry name" value="NAD(P)-bd_dom_sf"/>
</dbReference>
<proteinExistence type="inferred from homology"/>
<dbReference type="STRING" id="1531966.A0A0A1T3Z0"/>
<dbReference type="GO" id="GO:0004806">
    <property type="term" value="F:triacylglycerol lipase activity"/>
    <property type="evidence" value="ECO:0007669"/>
    <property type="project" value="TreeGrafter"/>
</dbReference>
<evidence type="ECO:0000313" key="6">
    <source>
        <dbReference type="Proteomes" id="UP000039046"/>
    </source>
</evidence>
<dbReference type="GO" id="GO:0006654">
    <property type="term" value="P:phosphatidic acid biosynthetic process"/>
    <property type="evidence" value="ECO:0007669"/>
    <property type="project" value="TreeGrafter"/>
</dbReference>
<dbReference type="PANTHER" id="PTHR44169:SF6">
    <property type="entry name" value="NADPH-DEPENDENT 1-ACYLDIHYDROXYACETONE PHOSPHATE REDUCTASE"/>
    <property type="match status" value="1"/>
</dbReference>
<evidence type="ECO:0000256" key="3">
    <source>
        <dbReference type="ARBA" id="ARBA00023002"/>
    </source>
</evidence>
<keyword evidence="6" id="KW-1185">Reference proteome</keyword>
<dbReference type="GO" id="GO:0005783">
    <property type="term" value="C:endoplasmic reticulum"/>
    <property type="evidence" value="ECO:0007669"/>
    <property type="project" value="TreeGrafter"/>
</dbReference>
<comment type="similarity">
    <text evidence="1 4">Belongs to the short-chain dehydrogenases/reductases (SDR) family.</text>
</comment>
<keyword evidence="3" id="KW-0560">Oxidoreductase</keyword>
<dbReference type="InterPro" id="IPR020904">
    <property type="entry name" value="Sc_DH/Rdtase_CS"/>
</dbReference>
<dbReference type="GO" id="GO:0019433">
    <property type="term" value="P:triglyceride catabolic process"/>
    <property type="evidence" value="ECO:0007669"/>
    <property type="project" value="TreeGrafter"/>
</dbReference>
<reference evidence="5 6" key="1">
    <citation type="journal article" date="2015" name="Genome Announc.">
        <title>Draft Genome Sequence and Gene Annotation of the Entomopathogenic Fungus Verticillium hemipterigenum.</title>
        <authorList>
            <person name="Horn F."/>
            <person name="Habel A."/>
            <person name="Scharf D.H."/>
            <person name="Dworschak J."/>
            <person name="Brakhage A.A."/>
            <person name="Guthke R."/>
            <person name="Hertweck C."/>
            <person name="Linde J."/>
        </authorList>
    </citation>
    <scope>NUCLEOTIDE SEQUENCE [LARGE SCALE GENOMIC DNA]</scope>
</reference>
<gene>
    <name evidence="5" type="ORF">VHEMI00965</name>
</gene>
<evidence type="ECO:0000256" key="2">
    <source>
        <dbReference type="ARBA" id="ARBA00022857"/>
    </source>
</evidence>
<dbReference type="PRINTS" id="PR00081">
    <property type="entry name" value="GDHRDH"/>
</dbReference>
<accession>A0A0A1T3Z0</accession>
<sequence>MADTPTDRPKSGQKTALVTGAGVGGIGGSLATKLHEAGYFVICAVRRRVTAEPLVRPGIIIVEMDVASTESVEKAAHLVSFITGGRLDVLVNNAGVAAHRPVLELDIDGMVTDMFNVNVLGVMRATKSLSNLLIEAKGCIVNIGSIAPIAPLVFSSAYNATKAALHAYGDSLSMEMKPFGVSVVTIVTGGVKSNFVREDTPRLPTDSLFLPVEKFWQQRVVQSQDGAMNTDEYAARVVRMIVKNNKPLWFWAGNKAFVVRILYYILPRWLRLNIMANRSGLNILKQAVQKQEADKKNV</sequence>
<keyword evidence="2" id="KW-0521">NADP</keyword>
<dbReference type="HOGENOM" id="CLU_010194_2_9_1"/>
<protein>
    <submittedName>
        <fullName evidence="5">Uncharacterized protein</fullName>
    </submittedName>
</protein>
<evidence type="ECO:0000313" key="5">
    <source>
        <dbReference type="EMBL" id="CEJ80800.1"/>
    </source>
</evidence>
<dbReference type="GO" id="GO:0005811">
    <property type="term" value="C:lipid droplet"/>
    <property type="evidence" value="ECO:0007669"/>
    <property type="project" value="TreeGrafter"/>
</dbReference>
<dbReference type="GO" id="GO:0000140">
    <property type="term" value="F:acylglycerone-phosphate reductase (NADP+) activity"/>
    <property type="evidence" value="ECO:0007669"/>
    <property type="project" value="TreeGrafter"/>
</dbReference>
<dbReference type="InterPro" id="IPR002347">
    <property type="entry name" value="SDR_fam"/>
</dbReference>
<dbReference type="PRINTS" id="PR00080">
    <property type="entry name" value="SDRFAMILY"/>
</dbReference>
<dbReference type="EMBL" id="CDHN01000001">
    <property type="protein sequence ID" value="CEJ80800.1"/>
    <property type="molecule type" value="Genomic_DNA"/>
</dbReference>
<dbReference type="AlphaFoldDB" id="A0A0A1T3Z0"/>
<evidence type="ECO:0000256" key="4">
    <source>
        <dbReference type="RuleBase" id="RU000363"/>
    </source>
</evidence>
<name>A0A0A1T3Z0_9HYPO</name>
<dbReference type="Gene3D" id="3.40.50.720">
    <property type="entry name" value="NAD(P)-binding Rossmann-like Domain"/>
    <property type="match status" value="1"/>
</dbReference>
<dbReference type="OrthoDB" id="2102561at2759"/>
<dbReference type="PANTHER" id="PTHR44169">
    <property type="entry name" value="NADPH-DEPENDENT 1-ACYLDIHYDROXYACETONE PHOSPHATE REDUCTASE"/>
    <property type="match status" value="1"/>
</dbReference>
<dbReference type="SUPFAM" id="SSF51735">
    <property type="entry name" value="NAD(P)-binding Rossmann-fold domains"/>
    <property type="match status" value="1"/>
</dbReference>